<dbReference type="EMBL" id="JARO02001748">
    <property type="protein sequence ID" value="KPP74533.1"/>
    <property type="molecule type" value="Genomic_DNA"/>
</dbReference>
<sequence length="230" mass="23888">MDARFEEDAKDFAQVGLDKRGSTGNLVQGPVLDGSTEYHTDSSDEETTECSQVGHISANQSPTDEMSASESACLLTLQGLNPTSSAETEPSDTKAPAVASSACSFKNGHVFPKEESSRAPPICTPPTAAANRPRPLCTHSPGCGGFCEAEKKHASSGSSPKSQRSLKTSTSQIQGAAGDDLATSVDAPALVAEMGPSPDVHEPYLSTAVGLSIHRCVYLPACRVPPSARN</sequence>
<evidence type="ECO:0000256" key="1">
    <source>
        <dbReference type="SAM" id="MobiDB-lite"/>
    </source>
</evidence>
<reference evidence="2 3" key="1">
    <citation type="submission" date="2015-08" db="EMBL/GenBank/DDBJ databases">
        <title>The genome of the Asian arowana (Scleropages formosus).</title>
        <authorList>
            <person name="Tan M.H."/>
            <person name="Gan H.M."/>
            <person name="Croft L.J."/>
            <person name="Austin C.M."/>
        </authorList>
    </citation>
    <scope>NUCLEOTIDE SEQUENCE [LARGE SCALE GENOMIC DNA]</scope>
    <source>
        <strain evidence="2">Aro1</strain>
    </source>
</reference>
<protein>
    <submittedName>
        <fullName evidence="2">Uncharacterized protein</fullName>
    </submittedName>
</protein>
<dbReference type="AlphaFoldDB" id="A0A0P7V0P4"/>
<name>A0A0P7V0P4_SCLFO</name>
<evidence type="ECO:0000313" key="2">
    <source>
        <dbReference type="EMBL" id="KPP74533.1"/>
    </source>
</evidence>
<feature type="compositionally biased region" description="Polar residues" evidence="1">
    <location>
        <begin position="155"/>
        <end position="174"/>
    </location>
</feature>
<organism evidence="2 3">
    <name type="scientific">Scleropages formosus</name>
    <name type="common">Asian bonytongue</name>
    <name type="synonym">Osteoglossum formosum</name>
    <dbReference type="NCBI Taxonomy" id="113540"/>
    <lineage>
        <taxon>Eukaryota</taxon>
        <taxon>Metazoa</taxon>
        <taxon>Chordata</taxon>
        <taxon>Craniata</taxon>
        <taxon>Vertebrata</taxon>
        <taxon>Euteleostomi</taxon>
        <taxon>Actinopterygii</taxon>
        <taxon>Neopterygii</taxon>
        <taxon>Teleostei</taxon>
        <taxon>Osteoglossocephala</taxon>
        <taxon>Osteoglossomorpha</taxon>
        <taxon>Osteoglossiformes</taxon>
        <taxon>Osteoglossidae</taxon>
        <taxon>Scleropages</taxon>
    </lineage>
</organism>
<dbReference type="Proteomes" id="UP000034805">
    <property type="component" value="Unassembled WGS sequence"/>
</dbReference>
<feature type="region of interest" description="Disordered" evidence="1">
    <location>
        <begin position="149"/>
        <end position="181"/>
    </location>
</feature>
<feature type="region of interest" description="Disordered" evidence="1">
    <location>
        <begin position="1"/>
        <end position="51"/>
    </location>
</feature>
<feature type="region of interest" description="Disordered" evidence="1">
    <location>
        <begin position="111"/>
        <end position="135"/>
    </location>
</feature>
<feature type="compositionally biased region" description="Low complexity" evidence="1">
    <location>
        <begin position="119"/>
        <end position="135"/>
    </location>
</feature>
<accession>A0A0P7V0P4</accession>
<evidence type="ECO:0000313" key="3">
    <source>
        <dbReference type="Proteomes" id="UP000034805"/>
    </source>
</evidence>
<gene>
    <name evidence="2" type="ORF">Z043_106300</name>
</gene>
<feature type="compositionally biased region" description="Basic and acidic residues" evidence="1">
    <location>
        <begin position="1"/>
        <end position="21"/>
    </location>
</feature>
<comment type="caution">
    <text evidence="2">The sequence shown here is derived from an EMBL/GenBank/DDBJ whole genome shotgun (WGS) entry which is preliminary data.</text>
</comment>
<proteinExistence type="predicted"/>